<gene>
    <name evidence="1" type="ORF">SHERM_04704</name>
</gene>
<dbReference type="PANTHER" id="PTHR37387">
    <property type="entry name" value="PROTEIN SAMBA"/>
    <property type="match status" value="1"/>
</dbReference>
<proteinExistence type="predicted"/>
<dbReference type="GO" id="GO:0046621">
    <property type="term" value="P:negative regulation of organ growth"/>
    <property type="evidence" value="ECO:0007669"/>
    <property type="project" value="InterPro"/>
</dbReference>
<name>A0A9N7NX27_STRHE</name>
<accession>A0A9N7NX27</accession>
<evidence type="ECO:0000313" key="1">
    <source>
        <dbReference type="EMBL" id="CAA0838090.1"/>
    </source>
</evidence>
<sequence length="99" mass="11072">MSHGSLPTAAVADDDDHHEISLSAVDLNIIASVQDRKDEALLVLKADLMDKLNKEVKSLDDDSWMFDGPRSRIHLISRPGSIRHRCSEILTRPDMGPRK</sequence>
<comment type="caution">
    <text evidence="1">The sequence shown here is derived from an EMBL/GenBank/DDBJ whole genome shotgun (WGS) entry which is preliminary data.</text>
</comment>
<keyword evidence="2" id="KW-1185">Reference proteome</keyword>
<dbReference type="PANTHER" id="PTHR37387:SF1">
    <property type="entry name" value="PROTEIN SAMBA"/>
    <property type="match status" value="1"/>
</dbReference>
<protein>
    <submittedName>
        <fullName evidence="1">Uncharacterized protein</fullName>
    </submittedName>
</protein>
<dbReference type="OrthoDB" id="1935166at2759"/>
<organism evidence="1 2">
    <name type="scientific">Striga hermonthica</name>
    <name type="common">Purple witchweed</name>
    <name type="synonym">Buchnera hermonthica</name>
    <dbReference type="NCBI Taxonomy" id="68872"/>
    <lineage>
        <taxon>Eukaryota</taxon>
        <taxon>Viridiplantae</taxon>
        <taxon>Streptophyta</taxon>
        <taxon>Embryophyta</taxon>
        <taxon>Tracheophyta</taxon>
        <taxon>Spermatophyta</taxon>
        <taxon>Magnoliopsida</taxon>
        <taxon>eudicotyledons</taxon>
        <taxon>Gunneridae</taxon>
        <taxon>Pentapetalae</taxon>
        <taxon>asterids</taxon>
        <taxon>lamiids</taxon>
        <taxon>Lamiales</taxon>
        <taxon>Orobanchaceae</taxon>
        <taxon>Buchnereae</taxon>
        <taxon>Striga</taxon>
    </lineage>
</organism>
<reference evidence="1" key="1">
    <citation type="submission" date="2019-12" db="EMBL/GenBank/DDBJ databases">
        <authorList>
            <person name="Scholes J."/>
        </authorList>
    </citation>
    <scope>NUCLEOTIDE SEQUENCE</scope>
</reference>
<dbReference type="EMBL" id="CACSLK010030875">
    <property type="protein sequence ID" value="CAA0838090.1"/>
    <property type="molecule type" value="Genomic_DNA"/>
</dbReference>
<dbReference type="Proteomes" id="UP001153555">
    <property type="component" value="Unassembled WGS sequence"/>
</dbReference>
<dbReference type="GO" id="GO:0010997">
    <property type="term" value="F:anaphase-promoting complex binding"/>
    <property type="evidence" value="ECO:0007669"/>
    <property type="project" value="InterPro"/>
</dbReference>
<dbReference type="AlphaFoldDB" id="A0A9N7NX27"/>
<evidence type="ECO:0000313" key="2">
    <source>
        <dbReference type="Proteomes" id="UP001153555"/>
    </source>
</evidence>
<dbReference type="InterPro" id="IPR037547">
    <property type="entry name" value="SAMBA"/>
</dbReference>